<dbReference type="CDD" id="cd00067">
    <property type="entry name" value="GAL4"/>
    <property type="match status" value="1"/>
</dbReference>
<dbReference type="AlphaFoldDB" id="A0A8E2E0B4"/>
<evidence type="ECO:0000256" key="3">
    <source>
        <dbReference type="SAM" id="MobiDB-lite"/>
    </source>
</evidence>
<proteinExistence type="predicted"/>
<dbReference type="OrthoDB" id="2123952at2759"/>
<dbReference type="CDD" id="cd12148">
    <property type="entry name" value="fungal_TF_MHR"/>
    <property type="match status" value="1"/>
</dbReference>
<evidence type="ECO:0000259" key="4">
    <source>
        <dbReference type="PROSITE" id="PS50048"/>
    </source>
</evidence>
<evidence type="ECO:0000256" key="1">
    <source>
        <dbReference type="ARBA" id="ARBA00022723"/>
    </source>
</evidence>
<dbReference type="GO" id="GO:0006351">
    <property type="term" value="P:DNA-templated transcription"/>
    <property type="evidence" value="ECO:0007669"/>
    <property type="project" value="InterPro"/>
</dbReference>
<keyword evidence="6" id="KW-1185">Reference proteome</keyword>
<dbReference type="PANTHER" id="PTHR47431:SF5">
    <property type="entry name" value="ZN(II)2CYS6 TRANSCRIPTION FACTOR (EUROFUNG)"/>
    <property type="match status" value="1"/>
</dbReference>
<evidence type="ECO:0000256" key="2">
    <source>
        <dbReference type="ARBA" id="ARBA00023242"/>
    </source>
</evidence>
<dbReference type="EMBL" id="KV745386">
    <property type="protein sequence ID" value="OCK74949.1"/>
    <property type="molecule type" value="Genomic_DNA"/>
</dbReference>
<dbReference type="InterPro" id="IPR007219">
    <property type="entry name" value="XnlR_reg_dom"/>
</dbReference>
<evidence type="ECO:0000313" key="6">
    <source>
        <dbReference type="Proteomes" id="UP000250266"/>
    </source>
</evidence>
<dbReference type="SUPFAM" id="SSF57701">
    <property type="entry name" value="Zn2/Cys6 DNA-binding domain"/>
    <property type="match status" value="1"/>
</dbReference>
<dbReference type="GO" id="GO:0008270">
    <property type="term" value="F:zinc ion binding"/>
    <property type="evidence" value="ECO:0007669"/>
    <property type="project" value="InterPro"/>
</dbReference>
<accession>A0A8E2E0B4</accession>
<evidence type="ECO:0000313" key="5">
    <source>
        <dbReference type="EMBL" id="OCK74949.1"/>
    </source>
</evidence>
<name>A0A8E2E0B4_9PEZI</name>
<dbReference type="PANTHER" id="PTHR47431">
    <property type="entry name" value="ZN(II)2CYS6 TRANSCRIPTION FACTOR (EUROFUNG)-RELATED"/>
    <property type="match status" value="1"/>
</dbReference>
<dbReference type="InterPro" id="IPR001138">
    <property type="entry name" value="Zn2Cys6_DnaBD"/>
</dbReference>
<feature type="domain" description="Zn(2)-C6 fungal-type" evidence="4">
    <location>
        <begin position="15"/>
        <end position="44"/>
    </location>
</feature>
<keyword evidence="2" id="KW-0539">Nucleus</keyword>
<dbReference type="Pfam" id="PF04082">
    <property type="entry name" value="Fungal_trans"/>
    <property type="match status" value="1"/>
</dbReference>
<dbReference type="GO" id="GO:0003677">
    <property type="term" value="F:DNA binding"/>
    <property type="evidence" value="ECO:0007669"/>
    <property type="project" value="InterPro"/>
</dbReference>
<keyword evidence="1" id="KW-0479">Metal-binding</keyword>
<dbReference type="Pfam" id="PF00172">
    <property type="entry name" value="Zn_clus"/>
    <property type="match status" value="1"/>
</dbReference>
<dbReference type="GO" id="GO:0000981">
    <property type="term" value="F:DNA-binding transcription factor activity, RNA polymerase II-specific"/>
    <property type="evidence" value="ECO:0007669"/>
    <property type="project" value="InterPro"/>
</dbReference>
<reference evidence="5 6" key="1">
    <citation type="journal article" date="2016" name="Nat. Commun.">
        <title>Ectomycorrhizal ecology is imprinted in the genome of the dominant symbiotic fungus Cenococcum geophilum.</title>
        <authorList>
            <consortium name="DOE Joint Genome Institute"/>
            <person name="Peter M."/>
            <person name="Kohler A."/>
            <person name="Ohm R.A."/>
            <person name="Kuo A."/>
            <person name="Krutzmann J."/>
            <person name="Morin E."/>
            <person name="Arend M."/>
            <person name="Barry K.W."/>
            <person name="Binder M."/>
            <person name="Choi C."/>
            <person name="Clum A."/>
            <person name="Copeland A."/>
            <person name="Grisel N."/>
            <person name="Haridas S."/>
            <person name="Kipfer T."/>
            <person name="LaButti K."/>
            <person name="Lindquist E."/>
            <person name="Lipzen A."/>
            <person name="Maire R."/>
            <person name="Meier B."/>
            <person name="Mihaltcheva S."/>
            <person name="Molinier V."/>
            <person name="Murat C."/>
            <person name="Poggeler S."/>
            <person name="Quandt C.A."/>
            <person name="Sperisen C."/>
            <person name="Tritt A."/>
            <person name="Tisserant E."/>
            <person name="Crous P.W."/>
            <person name="Henrissat B."/>
            <person name="Nehls U."/>
            <person name="Egli S."/>
            <person name="Spatafora J.W."/>
            <person name="Grigoriev I.V."/>
            <person name="Martin F.M."/>
        </authorList>
    </citation>
    <scope>NUCLEOTIDE SEQUENCE [LARGE SCALE GENOMIC DNA]</scope>
    <source>
        <strain evidence="5 6">CBS 459.81</strain>
    </source>
</reference>
<feature type="region of interest" description="Disordered" evidence="3">
    <location>
        <begin position="513"/>
        <end position="533"/>
    </location>
</feature>
<sequence length="672" mass="74507">MAARTKRTNPPAKIACLACRASRIRCDGHRVCSNCSARDRECVYTKSNRGGPRISRKKAALTQKLPQEPVESAEIEKAGQTNFSMPSSPYNSVYSDLVFPMISPGAGLKNLDSDHIFDSIFGTGIDASESNTFAENNDEVYRLAHPYVPMSRVYGNDEDVLNGYYIYIHPYFPILPPPVAPVTADRPLVNETQDFEPSSPVSLAISAILTLIPHPDDCAPKRQESVLLRRKQAQLFAQLAMESIEIESEILASETSPAEALSSDPSSFRRDPFHPRTPIEVESVLAYLVLSIYEYSQRGNLAKMRNRASQALDAATRLGLHETPFDHSQDLFCEAKRRAWWMTYLCVLQSSIVSSTAPIITIDRNAFDTPLPSITSDSEAWSAILDAQEMILKCTQYTVSMKKALEAGSHPSVMGEKMTALDAEIDTLTTRYSWNLNYPSTTVVDSNEQVVARCFNAQAQIKLHSARIKLHRYRAFLDAPVFSKRHCDLQHTPRRISSGDSNCSCGNFLQQRPSLSPSSTRSSSSASPTTFLPSSDNSLEEYTFHDIISAKVCMKAALTITRAFEVLPYPNRSQSPSFESLCFESVPRAPRTMPAFACCAMQCSYALLMLCRKSRSMIRGSGASLAATNGLEELYTGLQRILTTMENYSIAFEAVDGMRAQIQEAFTSAKHT</sequence>
<dbReference type="Proteomes" id="UP000250266">
    <property type="component" value="Unassembled WGS sequence"/>
</dbReference>
<dbReference type="InterPro" id="IPR036864">
    <property type="entry name" value="Zn2-C6_fun-type_DNA-bd_sf"/>
</dbReference>
<dbReference type="PROSITE" id="PS50048">
    <property type="entry name" value="ZN2_CY6_FUNGAL_2"/>
    <property type="match status" value="1"/>
</dbReference>
<protein>
    <recommendedName>
        <fullName evidence="4">Zn(2)-C6 fungal-type domain-containing protein</fullName>
    </recommendedName>
</protein>
<feature type="region of interest" description="Disordered" evidence="3">
    <location>
        <begin position="255"/>
        <end position="274"/>
    </location>
</feature>
<dbReference type="SMART" id="SM00066">
    <property type="entry name" value="GAL4"/>
    <property type="match status" value="1"/>
</dbReference>
<gene>
    <name evidence="5" type="ORF">K432DRAFT_437761</name>
</gene>
<organism evidence="5 6">
    <name type="scientific">Lepidopterella palustris CBS 459.81</name>
    <dbReference type="NCBI Taxonomy" id="1314670"/>
    <lineage>
        <taxon>Eukaryota</taxon>
        <taxon>Fungi</taxon>
        <taxon>Dikarya</taxon>
        <taxon>Ascomycota</taxon>
        <taxon>Pezizomycotina</taxon>
        <taxon>Dothideomycetes</taxon>
        <taxon>Pleosporomycetidae</taxon>
        <taxon>Mytilinidiales</taxon>
        <taxon>Argynnaceae</taxon>
        <taxon>Lepidopterella</taxon>
    </lineage>
</organism>
<dbReference type="Gene3D" id="4.10.240.10">
    <property type="entry name" value="Zn(2)-C6 fungal-type DNA-binding domain"/>
    <property type="match status" value="1"/>
</dbReference>
<dbReference type="PROSITE" id="PS00463">
    <property type="entry name" value="ZN2_CY6_FUNGAL_1"/>
    <property type="match status" value="1"/>
</dbReference>